<feature type="transmembrane region" description="Helical" evidence="2">
    <location>
        <begin position="6"/>
        <end position="24"/>
    </location>
</feature>
<dbReference type="EMBL" id="UOEL01000066">
    <property type="protein sequence ID" value="VAW11570.1"/>
    <property type="molecule type" value="Genomic_DNA"/>
</dbReference>
<sequence length="47" mass="5780">MENYTIYIIGGALLVLYIFITVFNKNRSRDRKSRKFMEDYKRKDKDE</sequence>
<keyword evidence="2" id="KW-0472">Membrane</keyword>
<protein>
    <submittedName>
        <fullName evidence="3">Uncharacterized protein</fullName>
    </submittedName>
</protein>
<name>A0A3B0T3R8_9ZZZZ</name>
<reference evidence="3" key="1">
    <citation type="submission" date="2018-06" db="EMBL/GenBank/DDBJ databases">
        <authorList>
            <person name="Zhirakovskaya E."/>
        </authorList>
    </citation>
    <scope>NUCLEOTIDE SEQUENCE</scope>
</reference>
<dbReference type="AlphaFoldDB" id="A0A3B0T3R8"/>
<feature type="region of interest" description="Disordered" evidence="1">
    <location>
        <begin position="28"/>
        <end position="47"/>
    </location>
</feature>
<keyword evidence="2" id="KW-1133">Transmembrane helix</keyword>
<accession>A0A3B0T3R8</accession>
<organism evidence="3">
    <name type="scientific">hydrothermal vent metagenome</name>
    <dbReference type="NCBI Taxonomy" id="652676"/>
    <lineage>
        <taxon>unclassified sequences</taxon>
        <taxon>metagenomes</taxon>
        <taxon>ecological metagenomes</taxon>
    </lineage>
</organism>
<gene>
    <name evidence="3" type="ORF">MNBD_BACTEROID03-2604</name>
</gene>
<evidence type="ECO:0000256" key="2">
    <source>
        <dbReference type="SAM" id="Phobius"/>
    </source>
</evidence>
<feature type="compositionally biased region" description="Basic and acidic residues" evidence="1">
    <location>
        <begin position="35"/>
        <end position="47"/>
    </location>
</feature>
<keyword evidence="2" id="KW-0812">Transmembrane</keyword>
<evidence type="ECO:0000313" key="3">
    <source>
        <dbReference type="EMBL" id="VAW11570.1"/>
    </source>
</evidence>
<proteinExistence type="predicted"/>
<evidence type="ECO:0000256" key="1">
    <source>
        <dbReference type="SAM" id="MobiDB-lite"/>
    </source>
</evidence>